<dbReference type="EMBL" id="MH888186">
    <property type="protein sequence ID" value="QCU82607.1"/>
    <property type="molecule type" value="Genomic_DNA"/>
</dbReference>
<protein>
    <submittedName>
        <fullName evidence="4">Ribosomal protein S3b</fullName>
    </submittedName>
</protein>
<reference evidence="4" key="1">
    <citation type="journal article" date="2019" name="Mitochondrial DNA Part B Resour">
        <title>The mitochondrial genome of the ciliate Pseudourostyla cristata (Ciliophora, Urostylida).</title>
        <authorList>
            <person name="Park K.-M."/>
            <person name="Min G.-S."/>
            <person name="Kim S."/>
        </authorList>
    </citation>
    <scope>NUCLEOTIDE SEQUENCE</scope>
</reference>
<comment type="similarity">
    <text evidence="1">Belongs to the universal ribosomal protein uS3 family.</text>
</comment>
<name>A0A4P9JLS4_9SPIT</name>
<evidence type="ECO:0000256" key="3">
    <source>
        <dbReference type="ARBA" id="ARBA00023274"/>
    </source>
</evidence>
<evidence type="ECO:0000256" key="1">
    <source>
        <dbReference type="ARBA" id="ARBA00010761"/>
    </source>
</evidence>
<accession>A0A4P9JLS4</accession>
<dbReference type="Gene3D" id="3.30.1140.32">
    <property type="entry name" value="Ribosomal protein S3, C-terminal domain"/>
    <property type="match status" value="1"/>
</dbReference>
<keyword evidence="3" id="KW-0687">Ribonucleoprotein</keyword>
<organism evidence="4">
    <name type="scientific">Pseudourostyla cristata</name>
    <dbReference type="NCBI Taxonomy" id="293816"/>
    <lineage>
        <taxon>Eukaryota</taxon>
        <taxon>Sar</taxon>
        <taxon>Alveolata</taxon>
        <taxon>Ciliophora</taxon>
        <taxon>Intramacronucleata</taxon>
        <taxon>Spirotrichea</taxon>
        <taxon>Stichotrichia</taxon>
        <taxon>Urostylida</taxon>
        <taxon>Pseudourostylidae</taxon>
        <taxon>Pseudourostyla</taxon>
    </lineage>
</organism>
<dbReference type="GO" id="GO:0005840">
    <property type="term" value="C:ribosome"/>
    <property type="evidence" value="ECO:0007669"/>
    <property type="project" value="UniProtKB-KW"/>
</dbReference>
<proteinExistence type="inferred from homology"/>
<evidence type="ECO:0000256" key="2">
    <source>
        <dbReference type="ARBA" id="ARBA00022980"/>
    </source>
</evidence>
<sequence length="453" mass="55099">MTNYKWKYYNNQFFNITQKIDFTSTKVDISFFNKYSYVNKFFFNYKFKNIHMLFDKFLLTPDQHHLKSPINIELHATNYNNWIFNKINLKTYKNYFFYSKYKYFKLIQNFNFSLKNLSLSLSYMLTLLKKRKKKNHVTLFIKNNSNAIINFNNTSRIKTKNTLKTKNIVLYNNNIFLNNIFLNNIFLNNIFLNNIFLNNVHRQLILIKFLFFNNFKLNKYFFSLLLKFVNNTYYFYSIQNNKLHTNCFGNDKFLIIIKKQAIRHLDKQKMLSGSFNWHYYTLIRNLEFWTGKKIAIKIYTYLNTVMTYYDNMKCVLWHRKLQYFQKTIGHGFFLLESIQIIYLTLKLKDLSLLINWMTAVLHKISFWKHRLFFHYLRYLFKNFFLPIFTELNVKGIKFKLKGKISVTGNARTRTIFCKIGKVSHSTYNNKILQSLDLIRTFTGVMGLQIWLIF</sequence>
<dbReference type="InterPro" id="IPR036419">
    <property type="entry name" value="Ribosomal_S3_C_sf"/>
</dbReference>
<gene>
    <name evidence="4" type="primary">rps3b</name>
</gene>
<keyword evidence="2 4" id="KW-0689">Ribosomal protein</keyword>
<keyword evidence="4" id="KW-0496">Mitochondrion</keyword>
<dbReference type="GO" id="GO:1990904">
    <property type="term" value="C:ribonucleoprotein complex"/>
    <property type="evidence" value="ECO:0007669"/>
    <property type="project" value="UniProtKB-KW"/>
</dbReference>
<geneLocation type="mitochondrion" evidence="4"/>
<dbReference type="SUPFAM" id="SSF54821">
    <property type="entry name" value="Ribosomal protein S3 C-terminal domain"/>
    <property type="match status" value="1"/>
</dbReference>
<evidence type="ECO:0000313" key="4">
    <source>
        <dbReference type="EMBL" id="QCU82607.1"/>
    </source>
</evidence>
<dbReference type="AlphaFoldDB" id="A0A4P9JLS4"/>